<evidence type="ECO:0000313" key="1">
    <source>
        <dbReference type="EMBL" id="SED65741.1"/>
    </source>
</evidence>
<gene>
    <name evidence="1" type="ORF">SAMN04490220_5115</name>
</gene>
<protein>
    <recommendedName>
        <fullName evidence="3">Cyclase</fullName>
    </recommendedName>
</protein>
<dbReference type="OrthoDB" id="129343at2"/>
<dbReference type="Proteomes" id="UP000183407">
    <property type="component" value="Unassembled WGS sequence"/>
</dbReference>
<dbReference type="InterPro" id="IPR032710">
    <property type="entry name" value="NTF2-like_dom_sf"/>
</dbReference>
<dbReference type="Gene3D" id="3.10.450.50">
    <property type="match status" value="1"/>
</dbReference>
<evidence type="ECO:0008006" key="3">
    <source>
        <dbReference type="Google" id="ProtNLM"/>
    </source>
</evidence>
<organism evidence="1 2">
    <name type="scientific">Rhodococcus jostii</name>
    <dbReference type="NCBI Taxonomy" id="132919"/>
    <lineage>
        <taxon>Bacteria</taxon>
        <taxon>Bacillati</taxon>
        <taxon>Actinomycetota</taxon>
        <taxon>Actinomycetes</taxon>
        <taxon>Mycobacteriales</taxon>
        <taxon>Nocardiaceae</taxon>
        <taxon>Rhodococcus</taxon>
    </lineage>
</organism>
<dbReference type="PANTHER" id="PTHR38436">
    <property type="entry name" value="POLYKETIDE CYCLASE SNOAL-LIKE DOMAIN"/>
    <property type="match status" value="1"/>
</dbReference>
<evidence type="ECO:0000313" key="2">
    <source>
        <dbReference type="Proteomes" id="UP000183407"/>
    </source>
</evidence>
<dbReference type="GO" id="GO:0030638">
    <property type="term" value="P:polyketide metabolic process"/>
    <property type="evidence" value="ECO:0007669"/>
    <property type="project" value="InterPro"/>
</dbReference>
<sequence>MGSAEEAVVRRFYEEMNNDRKNEIAAELFSSDHEMHDPQVPGGPGPAGMAAAIAAYQDGVDGHWNIEEMFSAGDRVVVRWTGTGTHVGEMNGIPPTGNTIRVDAISIHRLADGKIAETWQVWDTLGFLQQLGAVPTS</sequence>
<proteinExistence type="predicted"/>
<reference evidence="2" key="1">
    <citation type="submission" date="2016-10" db="EMBL/GenBank/DDBJ databases">
        <authorList>
            <person name="Varghese N."/>
        </authorList>
    </citation>
    <scope>NUCLEOTIDE SEQUENCE [LARGE SCALE GENOMIC DNA]</scope>
    <source>
        <strain evidence="2">DSM 44719</strain>
    </source>
</reference>
<accession>A0A1H5CGP4</accession>
<dbReference type="Pfam" id="PF07366">
    <property type="entry name" value="SnoaL"/>
    <property type="match status" value="1"/>
</dbReference>
<dbReference type="InterPro" id="IPR009959">
    <property type="entry name" value="Cyclase_SnoaL-like"/>
</dbReference>
<dbReference type="PANTHER" id="PTHR38436:SF1">
    <property type="entry name" value="ESTER CYCLASE"/>
    <property type="match status" value="1"/>
</dbReference>
<dbReference type="AlphaFoldDB" id="A0A1H5CGP4"/>
<dbReference type="RefSeq" id="WP_073368785.1">
    <property type="nucleotide sequence ID" value="NZ_FNTL01000004.1"/>
</dbReference>
<dbReference type="SUPFAM" id="SSF54427">
    <property type="entry name" value="NTF2-like"/>
    <property type="match status" value="1"/>
</dbReference>
<dbReference type="EMBL" id="FNTL01000004">
    <property type="protein sequence ID" value="SED65741.1"/>
    <property type="molecule type" value="Genomic_DNA"/>
</dbReference>
<name>A0A1H5CGP4_RHOJO</name>